<evidence type="ECO:0000256" key="3">
    <source>
        <dbReference type="SAM" id="SignalP"/>
    </source>
</evidence>
<gene>
    <name evidence="4" type="ORF">ETSY1_41055</name>
</gene>
<proteinExistence type="inferred from homology"/>
<comment type="subcellular location">
    <subcellularLocation>
        <location evidence="1">Periplasm</location>
    </subcellularLocation>
</comment>
<evidence type="ECO:0008006" key="6">
    <source>
        <dbReference type="Google" id="ProtNLM"/>
    </source>
</evidence>
<dbReference type="Gene3D" id="3.40.190.10">
    <property type="entry name" value="Periplasmic binding protein-like II"/>
    <property type="match status" value="1"/>
</dbReference>
<comment type="caution">
    <text evidence="4">The sequence shown here is derived from an EMBL/GenBank/DDBJ whole genome shotgun (WGS) entry which is preliminary data.</text>
</comment>
<dbReference type="InterPro" id="IPR050490">
    <property type="entry name" value="Bact_solute-bd_prot1"/>
</dbReference>
<feature type="chain" id="PRO_5004844447" description="Sugar ABC transporter substrate-binding protein" evidence="3">
    <location>
        <begin position="21"/>
        <end position="245"/>
    </location>
</feature>
<keyword evidence="5" id="KW-1185">Reference proteome</keyword>
<dbReference type="GO" id="GO:0042597">
    <property type="term" value="C:periplasmic space"/>
    <property type="evidence" value="ECO:0007669"/>
    <property type="project" value="UniProtKB-SubCell"/>
</dbReference>
<feature type="non-terminal residue" evidence="4">
    <location>
        <position position="245"/>
    </location>
</feature>
<dbReference type="Proteomes" id="UP000019141">
    <property type="component" value="Unassembled WGS sequence"/>
</dbReference>
<dbReference type="PANTHER" id="PTHR43649:SF12">
    <property type="entry name" value="DIACETYLCHITOBIOSE BINDING PROTEIN DASA"/>
    <property type="match status" value="1"/>
</dbReference>
<evidence type="ECO:0000256" key="1">
    <source>
        <dbReference type="ARBA" id="ARBA00004418"/>
    </source>
</evidence>
<dbReference type="PANTHER" id="PTHR43649">
    <property type="entry name" value="ARABINOSE-BINDING PROTEIN-RELATED"/>
    <property type="match status" value="1"/>
</dbReference>
<reference evidence="4 5" key="1">
    <citation type="journal article" date="2014" name="Nature">
        <title>An environmental bacterial taxon with a large and distinct metabolic repertoire.</title>
        <authorList>
            <person name="Wilson M.C."/>
            <person name="Mori T."/>
            <person name="Ruckert C."/>
            <person name="Uria A.R."/>
            <person name="Helf M.J."/>
            <person name="Takada K."/>
            <person name="Gernert C."/>
            <person name="Steffens U.A."/>
            <person name="Heycke N."/>
            <person name="Schmitt S."/>
            <person name="Rinke C."/>
            <person name="Helfrich E.J."/>
            <person name="Brachmann A.O."/>
            <person name="Gurgui C."/>
            <person name="Wakimoto T."/>
            <person name="Kracht M."/>
            <person name="Crusemann M."/>
            <person name="Hentschel U."/>
            <person name="Abe I."/>
            <person name="Matsunaga S."/>
            <person name="Kalinowski J."/>
            <person name="Takeyama H."/>
            <person name="Piel J."/>
        </authorList>
    </citation>
    <scope>NUCLEOTIDE SEQUENCE [LARGE SCALE GENOMIC DNA]</scope>
    <source>
        <strain evidence="5">TSY1</strain>
    </source>
</reference>
<evidence type="ECO:0000313" key="5">
    <source>
        <dbReference type="Proteomes" id="UP000019141"/>
    </source>
</evidence>
<dbReference type="Pfam" id="PF01547">
    <property type="entry name" value="SBP_bac_1"/>
    <property type="match status" value="1"/>
</dbReference>
<protein>
    <recommendedName>
        <fullName evidence="6">Sugar ABC transporter substrate-binding protein</fullName>
    </recommendedName>
</protein>
<accession>W4L6Q2</accession>
<sequence>MLRRLLLSVALLAFASVALADNITIEVQYPYGVLFNETYKIIGEEFQKDHPNIKVKFRSPYESYEDGSQKVLKEAITKRAPDVTFQGLNRQRILVEKGIAQSLEPFIKEEGDNFSKEGYHAAMLNLSTFDDQVYGLPFSISLPIAYYNMDIVKKAGWSKELPRTWDEVIELCKMIEANVPGVDTMFWGWNITGNWFWQALNWSRDNTMLSADEKTVNFGNDTGKLAINTFAKLAKECKMGVDHTL</sequence>
<dbReference type="AlphaFoldDB" id="W4L6Q2"/>
<keyword evidence="3" id="KW-0732">Signal</keyword>
<dbReference type="InterPro" id="IPR006059">
    <property type="entry name" value="SBP"/>
</dbReference>
<dbReference type="HOGENOM" id="CLU_1253974_0_0_7"/>
<organism evidence="4 5">
    <name type="scientific">Entotheonella factor</name>
    <dbReference type="NCBI Taxonomy" id="1429438"/>
    <lineage>
        <taxon>Bacteria</taxon>
        <taxon>Pseudomonadati</taxon>
        <taxon>Nitrospinota/Tectimicrobiota group</taxon>
        <taxon>Candidatus Tectimicrobiota</taxon>
        <taxon>Candidatus Entotheonellia</taxon>
        <taxon>Candidatus Entotheonellales</taxon>
        <taxon>Candidatus Entotheonellaceae</taxon>
        <taxon>Candidatus Entotheonella</taxon>
    </lineage>
</organism>
<evidence type="ECO:0000256" key="2">
    <source>
        <dbReference type="ARBA" id="ARBA00008520"/>
    </source>
</evidence>
<comment type="similarity">
    <text evidence="2">Belongs to the bacterial solute-binding protein 1 family.</text>
</comment>
<dbReference type="SUPFAM" id="SSF53850">
    <property type="entry name" value="Periplasmic binding protein-like II"/>
    <property type="match status" value="1"/>
</dbReference>
<name>W4L6Q2_ENTF1</name>
<dbReference type="EMBL" id="AZHW01001326">
    <property type="protein sequence ID" value="ETW93026.1"/>
    <property type="molecule type" value="Genomic_DNA"/>
</dbReference>
<evidence type="ECO:0000313" key="4">
    <source>
        <dbReference type="EMBL" id="ETW93026.1"/>
    </source>
</evidence>
<feature type="signal peptide" evidence="3">
    <location>
        <begin position="1"/>
        <end position="20"/>
    </location>
</feature>